<organism evidence="2">
    <name type="scientific">marine metagenome</name>
    <dbReference type="NCBI Taxonomy" id="408172"/>
    <lineage>
        <taxon>unclassified sequences</taxon>
        <taxon>metagenomes</taxon>
        <taxon>ecological metagenomes</taxon>
    </lineage>
</organism>
<dbReference type="GO" id="GO:0016779">
    <property type="term" value="F:nucleotidyltransferase activity"/>
    <property type="evidence" value="ECO:0007669"/>
    <property type="project" value="InterPro"/>
</dbReference>
<evidence type="ECO:0000259" key="1">
    <source>
        <dbReference type="Pfam" id="PF01050"/>
    </source>
</evidence>
<feature type="non-terminal residue" evidence="2">
    <location>
        <position position="64"/>
    </location>
</feature>
<sequence>MTTGAGHTRTDKPWGYELLIALTDRYALKEIGLNEGARTSLQSHDAKLESCYILEGEALIELEG</sequence>
<protein>
    <recommendedName>
        <fullName evidence="1">Mannose-6-phosphate isomerase type II C-terminal domain-containing protein</fullName>
    </recommendedName>
</protein>
<dbReference type="SUPFAM" id="SSF51182">
    <property type="entry name" value="RmlC-like cupins"/>
    <property type="match status" value="1"/>
</dbReference>
<dbReference type="AlphaFoldDB" id="A0A383E2J2"/>
<evidence type="ECO:0000313" key="2">
    <source>
        <dbReference type="EMBL" id="SVE50615.1"/>
    </source>
</evidence>
<dbReference type="InterPro" id="IPR001538">
    <property type="entry name" value="Man6P_isomerase-2_C"/>
</dbReference>
<dbReference type="EMBL" id="UINC01222023">
    <property type="protein sequence ID" value="SVE50615.1"/>
    <property type="molecule type" value="Genomic_DNA"/>
</dbReference>
<dbReference type="InterPro" id="IPR011051">
    <property type="entry name" value="RmlC_Cupin_sf"/>
</dbReference>
<dbReference type="GO" id="GO:0005976">
    <property type="term" value="P:polysaccharide metabolic process"/>
    <property type="evidence" value="ECO:0007669"/>
    <property type="project" value="InterPro"/>
</dbReference>
<name>A0A383E2J2_9ZZZZ</name>
<proteinExistence type="predicted"/>
<feature type="domain" description="Mannose-6-phosphate isomerase type II C-terminal" evidence="1">
    <location>
        <begin position="6"/>
        <end position="63"/>
    </location>
</feature>
<reference evidence="2" key="1">
    <citation type="submission" date="2018-05" db="EMBL/GenBank/DDBJ databases">
        <authorList>
            <person name="Lanie J.A."/>
            <person name="Ng W.-L."/>
            <person name="Kazmierczak K.M."/>
            <person name="Andrzejewski T.M."/>
            <person name="Davidsen T.M."/>
            <person name="Wayne K.J."/>
            <person name="Tettelin H."/>
            <person name="Glass J.I."/>
            <person name="Rusch D."/>
            <person name="Podicherti R."/>
            <person name="Tsui H.-C.T."/>
            <person name="Winkler M.E."/>
        </authorList>
    </citation>
    <scope>NUCLEOTIDE SEQUENCE</scope>
</reference>
<dbReference type="Pfam" id="PF01050">
    <property type="entry name" value="MannoseP_isomer"/>
    <property type="match status" value="1"/>
</dbReference>
<gene>
    <name evidence="2" type="ORF">METZ01_LOCUS503469</name>
</gene>
<accession>A0A383E2J2</accession>